<comment type="caution">
    <text evidence="3">The sequence shown here is derived from an EMBL/GenBank/DDBJ whole genome shotgun (WGS) entry which is preliminary data.</text>
</comment>
<feature type="compositionally biased region" description="Polar residues" evidence="1">
    <location>
        <begin position="28"/>
        <end position="51"/>
    </location>
</feature>
<dbReference type="Gene3D" id="1.10.260.40">
    <property type="entry name" value="lambda repressor-like DNA-binding domains"/>
    <property type="match status" value="1"/>
</dbReference>
<feature type="domain" description="HTH cro/C1-type" evidence="2">
    <location>
        <begin position="90"/>
        <end position="145"/>
    </location>
</feature>
<dbReference type="SMART" id="SM00530">
    <property type="entry name" value="HTH_XRE"/>
    <property type="match status" value="1"/>
</dbReference>
<feature type="region of interest" description="Disordered" evidence="1">
    <location>
        <begin position="23"/>
        <end position="64"/>
    </location>
</feature>
<dbReference type="Proteomes" id="UP001199044">
    <property type="component" value="Unassembled WGS sequence"/>
</dbReference>
<dbReference type="InterPro" id="IPR001387">
    <property type="entry name" value="Cro/C1-type_HTH"/>
</dbReference>
<gene>
    <name evidence="3" type="ORF">LDJ79_10900</name>
</gene>
<evidence type="ECO:0000256" key="1">
    <source>
        <dbReference type="SAM" id="MobiDB-lite"/>
    </source>
</evidence>
<dbReference type="Pfam" id="PF01381">
    <property type="entry name" value="HTH_3"/>
    <property type="match status" value="1"/>
</dbReference>
<evidence type="ECO:0000313" key="3">
    <source>
        <dbReference type="EMBL" id="MCA2016619.1"/>
    </source>
</evidence>
<evidence type="ECO:0000313" key="4">
    <source>
        <dbReference type="Proteomes" id="UP001199044"/>
    </source>
</evidence>
<dbReference type="PROSITE" id="PS50943">
    <property type="entry name" value="HTH_CROC1"/>
    <property type="match status" value="1"/>
</dbReference>
<dbReference type="SUPFAM" id="SSF47413">
    <property type="entry name" value="lambda repressor-like DNA-binding domains"/>
    <property type="match status" value="1"/>
</dbReference>
<proteinExistence type="predicted"/>
<dbReference type="RefSeq" id="WP_225250591.1">
    <property type="nucleotide sequence ID" value="NZ_CP152307.1"/>
</dbReference>
<protein>
    <submittedName>
        <fullName evidence="3">Helix-turn-helix domain-containing protein</fullName>
    </submittedName>
</protein>
<dbReference type="InterPro" id="IPR010982">
    <property type="entry name" value="Lambda_DNA-bd_dom_sf"/>
</dbReference>
<organism evidence="3 4">
    <name type="scientific">Vibrio tritonius</name>
    <dbReference type="NCBI Taxonomy" id="1435069"/>
    <lineage>
        <taxon>Bacteria</taxon>
        <taxon>Pseudomonadati</taxon>
        <taxon>Pseudomonadota</taxon>
        <taxon>Gammaproteobacteria</taxon>
        <taxon>Vibrionales</taxon>
        <taxon>Vibrionaceae</taxon>
        <taxon>Vibrio</taxon>
    </lineage>
</organism>
<name>A0ABS7YLQ7_9VIBR</name>
<reference evidence="4" key="1">
    <citation type="submission" date="2023-07" db="EMBL/GenBank/DDBJ databases">
        <title>Molecular identification of indigenous halophilic bacteria isolated from red sea cost, biodegradation of synthetic dyes and assessment of degraded metabolite toxicity.</title>
        <authorList>
            <person name="Chaieb K."/>
            <person name="Altayb H.N."/>
        </authorList>
    </citation>
    <scope>NUCLEOTIDE SEQUENCE [LARGE SCALE GENOMIC DNA]</scope>
    <source>
        <strain evidence="4">K20</strain>
    </source>
</reference>
<dbReference type="CDD" id="cd00093">
    <property type="entry name" value="HTH_XRE"/>
    <property type="match status" value="1"/>
</dbReference>
<sequence length="162" mass="17804">MGATMNHKKQAAKESVQDAISRLKANKKQQISLPSDQNIGSPTSDLTTEYQTKPKASKNTLPVSASERTKVANAVIKQMLFGEITQGQALKTLRVNILGLKQDVYAKLVGVSRKTLSDIENDRSNYSTEVLNKVFKPFGLKVGLLPSSPSLLNSFLRNRDTE</sequence>
<dbReference type="EMBL" id="JAIWIU010000065">
    <property type="protein sequence ID" value="MCA2016619.1"/>
    <property type="molecule type" value="Genomic_DNA"/>
</dbReference>
<evidence type="ECO:0000259" key="2">
    <source>
        <dbReference type="PROSITE" id="PS50943"/>
    </source>
</evidence>
<accession>A0ABS7YLQ7</accession>
<keyword evidence="4" id="KW-1185">Reference proteome</keyword>